<keyword evidence="2" id="KW-1133">Transmembrane helix</keyword>
<keyword evidence="5" id="KW-1185">Reference proteome</keyword>
<feature type="chain" id="PRO_5038942400" description="Transmembrane protein 154" evidence="3">
    <location>
        <begin position="50"/>
        <end position="256"/>
    </location>
</feature>
<feature type="compositionally biased region" description="Polar residues" evidence="1">
    <location>
        <begin position="108"/>
        <end position="120"/>
    </location>
</feature>
<reference evidence="4 5" key="1">
    <citation type="submission" date="2021-06" db="EMBL/GenBank/DDBJ databases">
        <title>Chromosome-level genome assembly of the red-tail catfish (Hemibagrus wyckioides).</title>
        <authorList>
            <person name="Shao F."/>
        </authorList>
    </citation>
    <scope>NUCLEOTIDE SEQUENCE [LARGE SCALE GENOMIC DNA]</scope>
    <source>
        <strain evidence="4">EC202008001</strain>
        <tissue evidence="4">Blood</tissue>
    </source>
</reference>
<evidence type="ECO:0000256" key="3">
    <source>
        <dbReference type="SAM" id="SignalP"/>
    </source>
</evidence>
<protein>
    <recommendedName>
        <fullName evidence="6">Transmembrane protein 154</fullName>
    </recommendedName>
</protein>
<organism evidence="4 5">
    <name type="scientific">Hemibagrus wyckioides</name>
    <dbReference type="NCBI Taxonomy" id="337641"/>
    <lineage>
        <taxon>Eukaryota</taxon>
        <taxon>Metazoa</taxon>
        <taxon>Chordata</taxon>
        <taxon>Craniata</taxon>
        <taxon>Vertebrata</taxon>
        <taxon>Euteleostomi</taxon>
        <taxon>Actinopterygii</taxon>
        <taxon>Neopterygii</taxon>
        <taxon>Teleostei</taxon>
        <taxon>Ostariophysi</taxon>
        <taxon>Siluriformes</taxon>
        <taxon>Bagridae</taxon>
        <taxon>Hemibagrus</taxon>
    </lineage>
</organism>
<feature type="region of interest" description="Disordered" evidence="1">
    <location>
        <begin position="194"/>
        <end position="220"/>
    </location>
</feature>
<name>A0A9D3N0Q4_9TELE</name>
<proteinExistence type="predicted"/>
<evidence type="ECO:0000313" key="4">
    <source>
        <dbReference type="EMBL" id="KAG7314168.1"/>
    </source>
</evidence>
<keyword evidence="2" id="KW-0812">Transmembrane</keyword>
<dbReference type="InterPro" id="IPR028064">
    <property type="entry name" value="TMEM154"/>
</dbReference>
<evidence type="ECO:0000256" key="2">
    <source>
        <dbReference type="SAM" id="Phobius"/>
    </source>
</evidence>
<dbReference type="Proteomes" id="UP000824219">
    <property type="component" value="Linkage Group LG29"/>
</dbReference>
<evidence type="ECO:0008006" key="6">
    <source>
        <dbReference type="Google" id="ProtNLM"/>
    </source>
</evidence>
<dbReference type="PANTHER" id="PTHR36526">
    <property type="entry name" value="TRANSMEMBRANE PROTEIN 154"/>
    <property type="match status" value="1"/>
</dbReference>
<dbReference type="Pfam" id="PF15102">
    <property type="entry name" value="TMEM154"/>
    <property type="match status" value="1"/>
</dbReference>
<keyword evidence="3" id="KW-0732">Signal</keyword>
<sequence length="256" mass="28080">MTEGWGYGTMSVSALSKGHYCQRGLWEMAPDVLLFILALTACLIQPAHCEESEGSGVTKAEAQSTEISTTITLTPPVTSGTWSSTFTVDVQEEDVPGGAETLAQVTLEQNSTTNLSPNKTTTDKKLKSAPKSSVYHTTVVTPDIQGQNNTTQEDDQQEEADSWKMVMIAAVCLTLTLLLAVAAAGLLITCRRRKKNTADSEKDDPYLDEDFGEKVPMPMFEDDMPSVMELEMEDFEKWMIKGGSNISMDSKQRHHS</sequence>
<feature type="compositionally biased region" description="Polar residues" evidence="1">
    <location>
        <begin position="130"/>
        <end position="151"/>
    </location>
</feature>
<dbReference type="InterPro" id="IPR053087">
    <property type="entry name" value="TMEM154-like"/>
</dbReference>
<keyword evidence="2" id="KW-0472">Membrane</keyword>
<comment type="caution">
    <text evidence="4">The sequence shown here is derived from an EMBL/GenBank/DDBJ whole genome shotgun (WGS) entry which is preliminary data.</text>
</comment>
<feature type="transmembrane region" description="Helical" evidence="2">
    <location>
        <begin position="165"/>
        <end position="188"/>
    </location>
</feature>
<gene>
    <name evidence="4" type="ORF">KOW79_022664</name>
</gene>
<dbReference type="EMBL" id="JAHKSW010000029">
    <property type="protein sequence ID" value="KAG7314168.1"/>
    <property type="molecule type" value="Genomic_DNA"/>
</dbReference>
<accession>A0A9D3N0Q4</accession>
<evidence type="ECO:0000256" key="1">
    <source>
        <dbReference type="SAM" id="MobiDB-lite"/>
    </source>
</evidence>
<evidence type="ECO:0000313" key="5">
    <source>
        <dbReference type="Proteomes" id="UP000824219"/>
    </source>
</evidence>
<dbReference type="OrthoDB" id="9451445at2759"/>
<dbReference type="PANTHER" id="PTHR36526:SF1">
    <property type="entry name" value="TRANSMEMBRANE PROTEIN 154"/>
    <property type="match status" value="1"/>
</dbReference>
<feature type="compositionally biased region" description="Basic and acidic residues" evidence="1">
    <location>
        <begin position="196"/>
        <end position="205"/>
    </location>
</feature>
<dbReference type="AlphaFoldDB" id="A0A9D3N0Q4"/>
<feature type="signal peptide" evidence="3">
    <location>
        <begin position="1"/>
        <end position="49"/>
    </location>
</feature>
<feature type="region of interest" description="Disordered" evidence="1">
    <location>
        <begin position="108"/>
        <end position="158"/>
    </location>
</feature>